<evidence type="ECO:0000256" key="2">
    <source>
        <dbReference type="ARBA" id="ARBA00009142"/>
    </source>
</evidence>
<evidence type="ECO:0000256" key="8">
    <source>
        <dbReference type="RuleBase" id="RU363041"/>
    </source>
</evidence>
<feature type="transmembrane region" description="Helical" evidence="8">
    <location>
        <begin position="48"/>
        <end position="66"/>
    </location>
</feature>
<evidence type="ECO:0000256" key="1">
    <source>
        <dbReference type="ARBA" id="ARBA00004651"/>
    </source>
</evidence>
<comment type="similarity">
    <text evidence="2 8">Belongs to the 4-toluene sulfonate uptake permease (TSUP) (TC 2.A.102) family.</text>
</comment>
<dbReference type="PANTHER" id="PTHR30269">
    <property type="entry name" value="TRANSMEMBRANE PROTEIN YFCA"/>
    <property type="match status" value="1"/>
</dbReference>
<evidence type="ECO:0000256" key="4">
    <source>
        <dbReference type="ARBA" id="ARBA00022475"/>
    </source>
</evidence>
<dbReference type="RefSeq" id="WP_109759388.1">
    <property type="nucleotide sequence ID" value="NZ_CP034588.1"/>
</dbReference>
<organism evidence="9 10">
    <name type="scientific">Silicimonas algicola</name>
    <dbReference type="NCBI Taxonomy" id="1826607"/>
    <lineage>
        <taxon>Bacteria</taxon>
        <taxon>Pseudomonadati</taxon>
        <taxon>Pseudomonadota</taxon>
        <taxon>Alphaproteobacteria</taxon>
        <taxon>Rhodobacterales</taxon>
        <taxon>Paracoccaceae</taxon>
    </lineage>
</organism>
<evidence type="ECO:0000256" key="3">
    <source>
        <dbReference type="ARBA" id="ARBA00022448"/>
    </source>
</evidence>
<gene>
    <name evidence="9" type="ORF">C8D95_1054</name>
</gene>
<feature type="transmembrane region" description="Helical" evidence="8">
    <location>
        <begin position="99"/>
        <end position="117"/>
    </location>
</feature>
<dbReference type="OrthoDB" id="7028171at2"/>
<sequence length="250" mass="25913">MIFDATFFAVAIPAVIFAGISKGGFGSGAAFAATPILALILPPELAVGIMLPLLMVMDVAALKAYWGKWSASAVRVLVLGGIPGVVIGALFWNSANPDVLRLLIGVLAVGFVAFQLARGRGWIRAAARPAGTVAGLIAGAAAGFTSFISHAGGPPAAVYLLSRPITKTEYQASTVVVFWVLNAAKAIPYAYLGIFSQASLTAGLYLWPAALVGVLIGVKAHDAIPERVYFGITYLLLTLTGGKLIWDALT</sequence>
<feature type="transmembrane region" description="Helical" evidence="8">
    <location>
        <begin position="170"/>
        <end position="192"/>
    </location>
</feature>
<evidence type="ECO:0000256" key="6">
    <source>
        <dbReference type="ARBA" id="ARBA00022989"/>
    </source>
</evidence>
<dbReference type="Proteomes" id="UP000245390">
    <property type="component" value="Unassembled WGS sequence"/>
</dbReference>
<dbReference type="PANTHER" id="PTHR30269:SF37">
    <property type="entry name" value="MEMBRANE TRANSPORTER PROTEIN"/>
    <property type="match status" value="1"/>
</dbReference>
<dbReference type="InterPro" id="IPR052017">
    <property type="entry name" value="TSUP"/>
</dbReference>
<dbReference type="GO" id="GO:0005886">
    <property type="term" value="C:plasma membrane"/>
    <property type="evidence" value="ECO:0007669"/>
    <property type="project" value="UniProtKB-SubCell"/>
</dbReference>
<feature type="transmembrane region" description="Helical" evidence="8">
    <location>
        <begin position="204"/>
        <end position="221"/>
    </location>
</feature>
<feature type="transmembrane region" description="Helical" evidence="8">
    <location>
        <begin position="129"/>
        <end position="150"/>
    </location>
</feature>
<keyword evidence="7 8" id="KW-0472">Membrane</keyword>
<reference evidence="9 10" key="1">
    <citation type="submission" date="2018-05" db="EMBL/GenBank/DDBJ databases">
        <title>Genomic Encyclopedia of Type Strains, Phase IV (KMG-IV): sequencing the most valuable type-strain genomes for metagenomic binning, comparative biology and taxonomic classification.</title>
        <authorList>
            <person name="Goeker M."/>
        </authorList>
    </citation>
    <scope>NUCLEOTIDE SEQUENCE [LARGE SCALE GENOMIC DNA]</scope>
    <source>
        <strain evidence="9 10">DSM 103371</strain>
    </source>
</reference>
<feature type="transmembrane region" description="Helical" evidence="8">
    <location>
        <begin position="227"/>
        <end position="246"/>
    </location>
</feature>
<keyword evidence="3" id="KW-0813">Transport</keyword>
<dbReference type="AlphaFoldDB" id="A0A316G5S3"/>
<comment type="caution">
    <text evidence="9">The sequence shown here is derived from an EMBL/GenBank/DDBJ whole genome shotgun (WGS) entry which is preliminary data.</text>
</comment>
<dbReference type="KEGG" id="salo:EF888_18575"/>
<dbReference type="Pfam" id="PF01925">
    <property type="entry name" value="TauE"/>
    <property type="match status" value="1"/>
</dbReference>
<keyword evidence="4 8" id="KW-1003">Cell membrane</keyword>
<keyword evidence="5 8" id="KW-0812">Transmembrane</keyword>
<dbReference type="EMBL" id="QGGV01000005">
    <property type="protein sequence ID" value="PWK55942.1"/>
    <property type="molecule type" value="Genomic_DNA"/>
</dbReference>
<evidence type="ECO:0000313" key="10">
    <source>
        <dbReference type="Proteomes" id="UP000245390"/>
    </source>
</evidence>
<keyword evidence="6 8" id="KW-1133">Transmembrane helix</keyword>
<evidence type="ECO:0000256" key="5">
    <source>
        <dbReference type="ARBA" id="ARBA00022692"/>
    </source>
</evidence>
<proteinExistence type="inferred from homology"/>
<feature type="transmembrane region" description="Helical" evidence="8">
    <location>
        <begin position="73"/>
        <end position="93"/>
    </location>
</feature>
<comment type="subcellular location">
    <subcellularLocation>
        <location evidence="1 8">Cell membrane</location>
        <topology evidence="1 8">Multi-pass membrane protein</topology>
    </subcellularLocation>
</comment>
<evidence type="ECO:0000313" key="9">
    <source>
        <dbReference type="EMBL" id="PWK55942.1"/>
    </source>
</evidence>
<dbReference type="InterPro" id="IPR002781">
    <property type="entry name" value="TM_pro_TauE-like"/>
</dbReference>
<name>A0A316G5S3_9RHOB</name>
<evidence type="ECO:0000256" key="7">
    <source>
        <dbReference type="ARBA" id="ARBA00023136"/>
    </source>
</evidence>
<keyword evidence="10" id="KW-1185">Reference proteome</keyword>
<accession>A0A316G5S3</accession>
<protein>
    <recommendedName>
        <fullName evidence="8">Probable membrane transporter protein</fullName>
    </recommendedName>
</protein>